<proteinExistence type="predicted"/>
<name>A0AB39KU87_9CAUL</name>
<evidence type="ECO:0000313" key="2">
    <source>
        <dbReference type="EMBL" id="XDO97170.1"/>
    </source>
</evidence>
<feature type="compositionally biased region" description="Polar residues" evidence="1">
    <location>
        <begin position="49"/>
        <end position="59"/>
    </location>
</feature>
<accession>A0AB39KU87</accession>
<gene>
    <name evidence="2" type="ORF">ABOZ73_01750</name>
</gene>
<dbReference type="RefSeq" id="WP_369060210.1">
    <property type="nucleotide sequence ID" value="NZ_CP158375.1"/>
</dbReference>
<dbReference type="AlphaFoldDB" id="A0AB39KU87"/>
<feature type="region of interest" description="Disordered" evidence="1">
    <location>
        <begin position="26"/>
        <end position="64"/>
    </location>
</feature>
<dbReference type="EMBL" id="CP158375">
    <property type="protein sequence ID" value="XDO97170.1"/>
    <property type="molecule type" value="Genomic_DNA"/>
</dbReference>
<organism evidence="2">
    <name type="scientific">Caulobacter sp. 73W</name>
    <dbReference type="NCBI Taxonomy" id="3161137"/>
    <lineage>
        <taxon>Bacteria</taxon>
        <taxon>Pseudomonadati</taxon>
        <taxon>Pseudomonadota</taxon>
        <taxon>Alphaproteobacteria</taxon>
        <taxon>Caulobacterales</taxon>
        <taxon>Caulobacteraceae</taxon>
        <taxon>Caulobacter</taxon>
    </lineage>
</organism>
<reference evidence="2" key="1">
    <citation type="submission" date="2024-06" db="EMBL/GenBank/DDBJ databases">
        <title>Caulobacter inopinatus, sp. nov.</title>
        <authorList>
            <person name="Donachie S.P."/>
        </authorList>
    </citation>
    <scope>NUCLEOTIDE SEQUENCE</scope>
    <source>
        <strain evidence="2">73W</strain>
    </source>
</reference>
<sequence length="110" mass="11908">MGAEMAEDVHGLLSRINQPNLKYLTFSDPEEGPEAQPAAVETLKGGETELQQPSATSPAPRTGGLLRKYRAEPHAPPSMPTAVPPSKAVPLKPLFAHYAQVIRQKSQRRA</sequence>
<protein>
    <submittedName>
        <fullName evidence="2">Uncharacterized protein</fullName>
    </submittedName>
</protein>
<evidence type="ECO:0000256" key="1">
    <source>
        <dbReference type="SAM" id="MobiDB-lite"/>
    </source>
</evidence>